<keyword evidence="2" id="KW-0812">Transmembrane</keyword>
<evidence type="ECO:0000313" key="4">
    <source>
        <dbReference type="Proteomes" id="UP001187192"/>
    </source>
</evidence>
<comment type="caution">
    <text evidence="3">The sequence shown here is derived from an EMBL/GenBank/DDBJ whole genome shotgun (WGS) entry which is preliminary data.</text>
</comment>
<feature type="region of interest" description="Disordered" evidence="1">
    <location>
        <begin position="60"/>
        <end position="109"/>
    </location>
</feature>
<organism evidence="3 4">
    <name type="scientific">Ficus carica</name>
    <name type="common">Common fig</name>
    <dbReference type="NCBI Taxonomy" id="3494"/>
    <lineage>
        <taxon>Eukaryota</taxon>
        <taxon>Viridiplantae</taxon>
        <taxon>Streptophyta</taxon>
        <taxon>Embryophyta</taxon>
        <taxon>Tracheophyta</taxon>
        <taxon>Spermatophyta</taxon>
        <taxon>Magnoliopsida</taxon>
        <taxon>eudicotyledons</taxon>
        <taxon>Gunneridae</taxon>
        <taxon>Pentapetalae</taxon>
        <taxon>rosids</taxon>
        <taxon>fabids</taxon>
        <taxon>Rosales</taxon>
        <taxon>Moraceae</taxon>
        <taxon>Ficeae</taxon>
        <taxon>Ficus</taxon>
    </lineage>
</organism>
<name>A0AA87ZCW9_FICCA</name>
<evidence type="ECO:0000313" key="3">
    <source>
        <dbReference type="EMBL" id="GMN25261.1"/>
    </source>
</evidence>
<evidence type="ECO:0000256" key="2">
    <source>
        <dbReference type="SAM" id="Phobius"/>
    </source>
</evidence>
<proteinExistence type="predicted"/>
<evidence type="ECO:0000256" key="1">
    <source>
        <dbReference type="SAM" id="MobiDB-lite"/>
    </source>
</evidence>
<keyword evidence="4" id="KW-1185">Reference proteome</keyword>
<feature type="compositionally biased region" description="Basic and acidic residues" evidence="1">
    <location>
        <begin position="96"/>
        <end position="109"/>
    </location>
</feature>
<feature type="compositionally biased region" description="Basic residues" evidence="1">
    <location>
        <begin position="86"/>
        <end position="95"/>
    </location>
</feature>
<keyword evidence="2" id="KW-0472">Membrane</keyword>
<dbReference type="Proteomes" id="UP001187192">
    <property type="component" value="Unassembled WGS sequence"/>
</dbReference>
<keyword evidence="2" id="KW-1133">Transmembrane helix</keyword>
<reference evidence="3" key="1">
    <citation type="submission" date="2023-07" db="EMBL/GenBank/DDBJ databases">
        <title>draft genome sequence of fig (Ficus carica).</title>
        <authorList>
            <person name="Takahashi T."/>
            <person name="Nishimura K."/>
        </authorList>
    </citation>
    <scope>NUCLEOTIDE SEQUENCE</scope>
</reference>
<sequence length="144" mass="16669">MKKWVSEKIPEIVNIAYSAKGVVFGFVSTTGASLQARSNSRRRRRKDLILPEEAKEGLTRRISFEPADGQKWNRRSEPTANLTPAHGRRWGRKSRKTDQGLRHAQDQKCRDRGCTVNPFQFTVQRFKGSFNLEWSTKQAQFEMN</sequence>
<gene>
    <name evidence="3" type="ORF">TIFTF001_040688</name>
</gene>
<accession>A0AA87ZCW9</accession>
<feature type="transmembrane region" description="Helical" evidence="2">
    <location>
        <begin position="12"/>
        <end position="36"/>
    </location>
</feature>
<dbReference type="EMBL" id="BTGU01001552">
    <property type="protein sequence ID" value="GMN25261.1"/>
    <property type="molecule type" value="Genomic_DNA"/>
</dbReference>
<dbReference type="AlphaFoldDB" id="A0AA87ZCW9"/>
<protein>
    <submittedName>
        <fullName evidence="3">Uncharacterized protein</fullName>
    </submittedName>
</protein>